<gene>
    <name evidence="2" type="ORF">BGZ96_002787</name>
</gene>
<feature type="compositionally biased region" description="Polar residues" evidence="1">
    <location>
        <begin position="704"/>
        <end position="719"/>
    </location>
</feature>
<evidence type="ECO:0000256" key="1">
    <source>
        <dbReference type="SAM" id="MobiDB-lite"/>
    </source>
</evidence>
<feature type="region of interest" description="Disordered" evidence="1">
    <location>
        <begin position="370"/>
        <end position="452"/>
    </location>
</feature>
<comment type="caution">
    <text evidence="2">The sequence shown here is derived from an EMBL/GenBank/DDBJ whole genome shotgun (WGS) entry which is preliminary data.</text>
</comment>
<feature type="compositionally biased region" description="Basic and acidic residues" evidence="1">
    <location>
        <begin position="370"/>
        <end position="380"/>
    </location>
</feature>
<dbReference type="EMBL" id="JAAAIM010001543">
    <property type="protein sequence ID" value="KAG0277634.1"/>
    <property type="molecule type" value="Genomic_DNA"/>
</dbReference>
<sequence>MCLEHAFQRSECLFQASTEGGPHILQKEIERFGKKTNMTLYIDGPQAVEKSATAETRESKRQKAIEKLSGSLDTFETRIDEGTRIRKQHYNDIKKGLGSSFYWSLDIRKEFADTCAAKSGLLRSADVKIASDAEPGDIIISGDSDMLGYANIHTLWRPVSKSVILAYSLPDVLKTLGLSRAQLTALAVVSKNDYQRNIQGLGPASNFGGLTGRKRKKAGHRAAVRLWTLDDIRSHLQQFLSENKKKVKKNIKDDDKEAEFHPATYREKGYVLRGSILTDGFEIKLLAFKLRELQDVRYRRWREDRLPSRLTSTVGGIDYFLQEIRNVLTCKEDIDRLWPGVDVKDIRTLNLDAGQACVIGGSAHLPEELAKRTKGKEVVKDPSPNDMEGIVASEPLDPTSVSISPIPPSSTMASSATALDNSFGSSSNDAARLSSDNVSSSSALAPPSTASPVLSPRPGFFNLAVKAKAVYQPVFKFRRWAQSEKNIIPVGQDRSIADIETYLPPLRGPTSTVVNYIKELEQVEEQLKAFYNGPDDKYKKHQWDMKRAPHGEFQLIAHRLLGIVGGGLGIRSDPSKPVIIGVGLGKFGTKSGLSSLHLTFLSYFVPLVDLRRFFCSHCQVYHHRVVMAAESMGNIVQGYLFDQQRPDYLHPIAPDGTMPWKQEPSSGSSTSSGTVGTSSTTGLTSTGTAAGGSTKAKGQRKRSSTVSSLEQASSKASKM</sequence>
<feature type="compositionally biased region" description="Low complexity" evidence="1">
    <location>
        <begin position="398"/>
        <end position="418"/>
    </location>
</feature>
<proteinExistence type="predicted"/>
<reference evidence="2 3" key="1">
    <citation type="journal article" date="2020" name="Fungal Divers.">
        <title>Resolving the Mortierellaceae phylogeny through synthesis of multi-gene phylogenetics and phylogenomics.</title>
        <authorList>
            <person name="Vandepol N."/>
            <person name="Liber J."/>
            <person name="Desiro A."/>
            <person name="Na H."/>
            <person name="Kennedy M."/>
            <person name="Barry K."/>
            <person name="Grigoriev I.V."/>
            <person name="Miller A.N."/>
            <person name="O'Donnell K."/>
            <person name="Stajich J.E."/>
            <person name="Bonito G."/>
        </authorList>
    </citation>
    <scope>NUCLEOTIDE SEQUENCE [LARGE SCALE GENOMIC DNA]</scope>
    <source>
        <strain evidence="2 3">AD045</strain>
    </source>
</reference>
<name>A0ABQ7JL08_9FUNG</name>
<evidence type="ECO:0000313" key="2">
    <source>
        <dbReference type="EMBL" id="KAG0277634.1"/>
    </source>
</evidence>
<evidence type="ECO:0008006" key="4">
    <source>
        <dbReference type="Google" id="ProtNLM"/>
    </source>
</evidence>
<feature type="compositionally biased region" description="Low complexity" evidence="1">
    <location>
        <begin position="665"/>
        <end position="694"/>
    </location>
</feature>
<organism evidence="2 3">
    <name type="scientific">Linnemannia gamsii</name>
    <dbReference type="NCBI Taxonomy" id="64522"/>
    <lineage>
        <taxon>Eukaryota</taxon>
        <taxon>Fungi</taxon>
        <taxon>Fungi incertae sedis</taxon>
        <taxon>Mucoromycota</taxon>
        <taxon>Mortierellomycotina</taxon>
        <taxon>Mortierellomycetes</taxon>
        <taxon>Mortierellales</taxon>
        <taxon>Mortierellaceae</taxon>
        <taxon>Linnemannia</taxon>
    </lineage>
</organism>
<dbReference type="Proteomes" id="UP001194696">
    <property type="component" value="Unassembled WGS sequence"/>
</dbReference>
<protein>
    <recommendedName>
        <fullName evidence="4">XPG-I domain-containing protein</fullName>
    </recommendedName>
</protein>
<feature type="compositionally biased region" description="Low complexity" evidence="1">
    <location>
        <begin position="430"/>
        <end position="452"/>
    </location>
</feature>
<feature type="region of interest" description="Disordered" evidence="1">
    <location>
        <begin position="652"/>
        <end position="719"/>
    </location>
</feature>
<evidence type="ECO:0000313" key="3">
    <source>
        <dbReference type="Proteomes" id="UP001194696"/>
    </source>
</evidence>
<keyword evidence="3" id="KW-1185">Reference proteome</keyword>
<accession>A0ABQ7JL08</accession>
<feature type="compositionally biased region" description="Polar residues" evidence="1">
    <location>
        <begin position="419"/>
        <end position="429"/>
    </location>
</feature>